<comment type="caution">
    <text evidence="1">The sequence shown here is derived from an EMBL/GenBank/DDBJ whole genome shotgun (WGS) entry which is preliminary data.</text>
</comment>
<dbReference type="Proteomes" id="UP000717585">
    <property type="component" value="Unassembled WGS sequence"/>
</dbReference>
<reference evidence="1" key="1">
    <citation type="submission" date="2021-05" db="EMBL/GenBank/DDBJ databases">
        <title>A free-living protist that lacks canonical eukaryotic 1 DNA replication and segregation systems.</title>
        <authorList>
            <person name="Salas-Leiva D.E."/>
            <person name="Tromer E.C."/>
            <person name="Curtis B.A."/>
            <person name="Jerlstrom-Hultqvist J."/>
            <person name="Kolisko M."/>
            <person name="Yi Z."/>
            <person name="Salas-Leiva J.S."/>
            <person name="Gallot-Lavallee L."/>
            <person name="Kops G.J.P.L."/>
            <person name="Archibald J.M."/>
            <person name="Simpson A.G.B."/>
            <person name="Roger A.J."/>
        </authorList>
    </citation>
    <scope>NUCLEOTIDE SEQUENCE</scope>
    <source>
        <strain evidence="1">BICM</strain>
    </source>
</reference>
<evidence type="ECO:0000313" key="1">
    <source>
        <dbReference type="EMBL" id="KAG9396900.1"/>
    </source>
</evidence>
<dbReference type="Pfam" id="PF03540">
    <property type="entry name" value="TAF10"/>
    <property type="match status" value="1"/>
</dbReference>
<name>A0A8J6B2B1_9EUKA</name>
<dbReference type="GO" id="GO:0005634">
    <property type="term" value="C:nucleus"/>
    <property type="evidence" value="ECO:0007669"/>
    <property type="project" value="InterPro"/>
</dbReference>
<sequence>MSSRPAAQEELDNLLLELENFELMIPDELLVALMQEGGLECPKVSTRRLLGLAIQRDMNDLISKCRSVDGTDSTRLTVDTLNKVLGLVLPGRHNPVPTYVADRSTADDH</sequence>
<accession>A0A8J6B2B1</accession>
<dbReference type="GO" id="GO:0016301">
    <property type="term" value="F:kinase activity"/>
    <property type="evidence" value="ECO:0007669"/>
    <property type="project" value="UniProtKB-KW"/>
</dbReference>
<dbReference type="AlphaFoldDB" id="A0A8J6B2B1"/>
<evidence type="ECO:0000313" key="2">
    <source>
        <dbReference type="Proteomes" id="UP000717585"/>
    </source>
</evidence>
<dbReference type="OrthoDB" id="154356at2759"/>
<dbReference type="InterPro" id="IPR003923">
    <property type="entry name" value="TAF10"/>
</dbReference>
<organism evidence="1 2">
    <name type="scientific">Carpediemonas membranifera</name>
    <dbReference type="NCBI Taxonomy" id="201153"/>
    <lineage>
        <taxon>Eukaryota</taxon>
        <taxon>Metamonada</taxon>
        <taxon>Carpediemonas-like organisms</taxon>
        <taxon>Carpediemonas</taxon>
    </lineage>
</organism>
<dbReference type="EMBL" id="JAHDYR010000005">
    <property type="protein sequence ID" value="KAG9396900.1"/>
    <property type="molecule type" value="Genomic_DNA"/>
</dbReference>
<dbReference type="GO" id="GO:0006352">
    <property type="term" value="P:DNA-templated transcription initiation"/>
    <property type="evidence" value="ECO:0007669"/>
    <property type="project" value="InterPro"/>
</dbReference>
<proteinExistence type="predicted"/>
<gene>
    <name evidence="1" type="ORF">J8273_1947</name>
</gene>
<keyword evidence="2" id="KW-1185">Reference proteome</keyword>
<keyword evidence="1" id="KW-0808">Transferase</keyword>
<keyword evidence="1" id="KW-0418">Kinase</keyword>
<protein>
    <submittedName>
        <fullName evidence="1">Cyclin-dependent kinase</fullName>
    </submittedName>
</protein>